<dbReference type="GO" id="GO:0016747">
    <property type="term" value="F:acyltransferase activity, transferring groups other than amino-acyl groups"/>
    <property type="evidence" value="ECO:0007669"/>
    <property type="project" value="InterPro"/>
</dbReference>
<dbReference type="InterPro" id="IPR002656">
    <property type="entry name" value="Acyl_transf_3_dom"/>
</dbReference>
<dbReference type="EMBL" id="JMQM01000001">
    <property type="protein sequence ID" value="KFB10430.1"/>
    <property type="molecule type" value="Genomic_DNA"/>
</dbReference>
<comment type="caution">
    <text evidence="3">The sequence shown here is derived from an EMBL/GenBank/DDBJ whole genome shotgun (WGS) entry which is preliminary data.</text>
</comment>
<dbReference type="PANTHER" id="PTHR23028">
    <property type="entry name" value="ACETYLTRANSFERASE"/>
    <property type="match status" value="1"/>
</dbReference>
<feature type="transmembrane region" description="Helical" evidence="1">
    <location>
        <begin position="171"/>
        <end position="189"/>
    </location>
</feature>
<keyword evidence="1" id="KW-1133">Transmembrane helix</keyword>
<dbReference type="Proteomes" id="UP000053675">
    <property type="component" value="Unassembled WGS sequence"/>
</dbReference>
<dbReference type="Pfam" id="PF01757">
    <property type="entry name" value="Acyl_transf_3"/>
    <property type="match status" value="1"/>
</dbReference>
<feature type="transmembrane region" description="Helical" evidence="1">
    <location>
        <begin position="95"/>
        <end position="114"/>
    </location>
</feature>
<dbReference type="OrthoDB" id="9796461at2"/>
<keyword evidence="1" id="KW-0472">Membrane</keyword>
<name>A0A084UBU4_9HYPH</name>
<gene>
    <name evidence="3" type="ORF">EL18_01464</name>
</gene>
<evidence type="ECO:0000259" key="2">
    <source>
        <dbReference type="Pfam" id="PF01757"/>
    </source>
</evidence>
<feature type="transmembrane region" description="Helical" evidence="1">
    <location>
        <begin position="223"/>
        <end position="241"/>
    </location>
</feature>
<dbReference type="STRING" id="472175.EL18_01464"/>
<dbReference type="GO" id="GO:0016020">
    <property type="term" value="C:membrane"/>
    <property type="evidence" value="ECO:0007669"/>
    <property type="project" value="TreeGrafter"/>
</dbReference>
<keyword evidence="3" id="KW-0012">Acyltransferase</keyword>
<dbReference type="eggNOG" id="COG1835">
    <property type="taxonomic scope" value="Bacteria"/>
</dbReference>
<keyword evidence="1" id="KW-0812">Transmembrane</keyword>
<keyword evidence="3" id="KW-0808">Transferase</keyword>
<dbReference type="PATRIC" id="fig|472175.3.peg.1476"/>
<proteinExistence type="predicted"/>
<evidence type="ECO:0000256" key="1">
    <source>
        <dbReference type="SAM" id="Phobius"/>
    </source>
</evidence>
<feature type="transmembrane region" description="Helical" evidence="1">
    <location>
        <begin position="283"/>
        <end position="303"/>
    </location>
</feature>
<dbReference type="GO" id="GO:0000271">
    <property type="term" value="P:polysaccharide biosynthetic process"/>
    <property type="evidence" value="ECO:0007669"/>
    <property type="project" value="TreeGrafter"/>
</dbReference>
<feature type="transmembrane region" description="Helical" evidence="1">
    <location>
        <begin position="24"/>
        <end position="43"/>
    </location>
</feature>
<organism evidence="3 4">
    <name type="scientific">Nitratireductor basaltis</name>
    <dbReference type="NCBI Taxonomy" id="472175"/>
    <lineage>
        <taxon>Bacteria</taxon>
        <taxon>Pseudomonadati</taxon>
        <taxon>Pseudomonadota</taxon>
        <taxon>Alphaproteobacteria</taxon>
        <taxon>Hyphomicrobiales</taxon>
        <taxon>Phyllobacteriaceae</taxon>
        <taxon>Nitratireductor</taxon>
    </lineage>
</organism>
<keyword evidence="4" id="KW-1185">Reference proteome</keyword>
<accession>A0A084UBU4</accession>
<feature type="transmembrane region" description="Helical" evidence="1">
    <location>
        <begin position="315"/>
        <end position="335"/>
    </location>
</feature>
<feature type="transmembrane region" description="Helical" evidence="1">
    <location>
        <begin position="55"/>
        <end position="75"/>
    </location>
</feature>
<sequence length="363" mass="39785">MKPNSNPPVNPGVGETPTIHAVQYLRAGAAFLVVFYHLALALQDETRAAISFSKGAVGVDIFFVLSGFIMAMVAAERPDPADRFMLRRIARIAPLYYLLTLLLFAVALVAPHLLNSTTADPLHLVTSLFFLPFDSGGGRNAPILILGWTLNYEMFFYLLVLISLRFFEDRTLFSVIGMLTLLVGLGLAVDSGALLARFYLDPIILEFALGILVYHLAFKRRPLSVVIALPLLLAGIAWIVLQSAPVAPDWRSLLWGLPAAMIVAGALGAFSRNVEWLRRLGDWSYSVYLIHVYIIHFLVKLVIGYLPPYPGVEWFMAALAIPATIIASAVLFHVVENPGRKLVMRWGSRISGAAGARSSSPAE</sequence>
<feature type="transmembrane region" description="Helical" evidence="1">
    <location>
        <begin position="253"/>
        <end position="271"/>
    </location>
</feature>
<feature type="transmembrane region" description="Helical" evidence="1">
    <location>
        <begin position="141"/>
        <end position="164"/>
    </location>
</feature>
<dbReference type="AlphaFoldDB" id="A0A084UBU4"/>
<feature type="transmembrane region" description="Helical" evidence="1">
    <location>
        <begin position="195"/>
        <end position="216"/>
    </location>
</feature>
<protein>
    <submittedName>
        <fullName evidence="3">Acyltransferase 3</fullName>
    </submittedName>
</protein>
<feature type="domain" description="Acyltransferase 3" evidence="2">
    <location>
        <begin position="20"/>
        <end position="332"/>
    </location>
</feature>
<reference evidence="3 4" key="1">
    <citation type="submission" date="2014-05" db="EMBL/GenBank/DDBJ databases">
        <title>Draft Genome Sequence of Nitratireductor basaltis Strain UMTGB225, A Marine Bacterium Isolated from Green Barrel Tunicate.</title>
        <authorList>
            <person name="Gan H.Y."/>
        </authorList>
    </citation>
    <scope>NUCLEOTIDE SEQUENCE [LARGE SCALE GENOMIC DNA]</scope>
    <source>
        <strain evidence="3 4">UMTGB225</strain>
    </source>
</reference>
<evidence type="ECO:0000313" key="3">
    <source>
        <dbReference type="EMBL" id="KFB10430.1"/>
    </source>
</evidence>
<dbReference type="RefSeq" id="WP_081871112.1">
    <property type="nucleotide sequence ID" value="NZ_JMQM01000001.1"/>
</dbReference>
<dbReference type="PANTHER" id="PTHR23028:SF53">
    <property type="entry name" value="ACYL_TRANSF_3 DOMAIN-CONTAINING PROTEIN"/>
    <property type="match status" value="1"/>
</dbReference>
<dbReference type="InterPro" id="IPR050879">
    <property type="entry name" value="Acyltransferase_3"/>
</dbReference>
<evidence type="ECO:0000313" key="4">
    <source>
        <dbReference type="Proteomes" id="UP000053675"/>
    </source>
</evidence>